<keyword evidence="2" id="KW-1185">Reference proteome</keyword>
<dbReference type="OrthoDB" id="1648298at2"/>
<gene>
    <name evidence="1" type="ORF">H1164_13295</name>
</gene>
<dbReference type="Proteomes" id="UP000530514">
    <property type="component" value="Unassembled WGS sequence"/>
</dbReference>
<proteinExistence type="predicted"/>
<comment type="caution">
    <text evidence="1">The sequence shown here is derived from an EMBL/GenBank/DDBJ whole genome shotgun (WGS) entry which is preliminary data.</text>
</comment>
<sequence>MEQELISKKELLEMTGISYGQLYRWKRKNLIPEDWFIRKSTYTGQETFFPREKILGRINKIKSMKDDLSLDEIARHFMPDLKQVTLSKEECLKRNIVSELVVRIFTEQNGEKNVFTFDQIFQLFVLEKALQSGQISLEEGKLLLKTLVLHAGGLKGKNGELVFIRKMGVSAFILAGATEIFFDPEVNVLLRLSLADLLEELRLRME</sequence>
<dbReference type="EMBL" id="JACEIP010000023">
    <property type="protein sequence ID" value="MBA4543863.1"/>
    <property type="molecule type" value="Genomic_DNA"/>
</dbReference>
<dbReference type="RefSeq" id="WP_033102275.1">
    <property type="nucleotide sequence ID" value="NZ_JACEIP010000023.1"/>
</dbReference>
<evidence type="ECO:0000313" key="1">
    <source>
        <dbReference type="EMBL" id="MBA4543863.1"/>
    </source>
</evidence>
<evidence type="ECO:0000313" key="2">
    <source>
        <dbReference type="Proteomes" id="UP000530514"/>
    </source>
</evidence>
<dbReference type="AlphaFoldDB" id="A0A7W1XC65"/>
<organism evidence="1 2">
    <name type="scientific">Thermoactinomyces daqus</name>
    <dbReference type="NCBI Taxonomy" id="1329516"/>
    <lineage>
        <taxon>Bacteria</taxon>
        <taxon>Bacillati</taxon>
        <taxon>Bacillota</taxon>
        <taxon>Bacilli</taxon>
        <taxon>Bacillales</taxon>
        <taxon>Thermoactinomycetaceae</taxon>
        <taxon>Thermoactinomyces</taxon>
    </lineage>
</organism>
<dbReference type="Pfam" id="PF13171">
    <property type="entry name" value="DUF4004"/>
    <property type="match status" value="1"/>
</dbReference>
<accession>A0A7W1XC65</accession>
<reference evidence="1 2" key="1">
    <citation type="submission" date="2020-07" db="EMBL/GenBank/DDBJ databases">
        <authorList>
            <person name="Feng H."/>
        </authorList>
    </citation>
    <scope>NUCLEOTIDE SEQUENCE [LARGE SCALE GENOMIC DNA]</scope>
    <source>
        <strain evidence="2">s-11</strain>
    </source>
</reference>
<protein>
    <submittedName>
        <fullName evidence="1">YhbD family protein</fullName>
    </submittedName>
</protein>
<dbReference type="InterPro" id="IPR025063">
    <property type="entry name" value="DUF4004"/>
</dbReference>
<name>A0A7W1XC65_9BACL</name>